<dbReference type="PANTHER" id="PTHR34472:SF1">
    <property type="entry name" value="SULFUR CARRIER PROTEIN THIS"/>
    <property type="match status" value="1"/>
</dbReference>
<dbReference type="AlphaFoldDB" id="A0A7G9SJG5"/>
<protein>
    <submittedName>
        <fullName evidence="1">Sulfur carrier protein ThiS</fullName>
    </submittedName>
</protein>
<evidence type="ECO:0000313" key="2">
    <source>
        <dbReference type="Proteomes" id="UP000515971"/>
    </source>
</evidence>
<dbReference type="EMBL" id="CP060718">
    <property type="protein sequence ID" value="QNN67990.1"/>
    <property type="molecule type" value="Genomic_DNA"/>
</dbReference>
<organism evidence="1 2">
    <name type="scientific">Sphingomonas lutea</name>
    <dbReference type="NCBI Taxonomy" id="1045317"/>
    <lineage>
        <taxon>Bacteria</taxon>
        <taxon>Pseudomonadati</taxon>
        <taxon>Pseudomonadota</taxon>
        <taxon>Alphaproteobacteria</taxon>
        <taxon>Sphingomonadales</taxon>
        <taxon>Sphingomonadaceae</taxon>
        <taxon>Sphingomonas</taxon>
    </lineage>
</organism>
<dbReference type="InterPro" id="IPR003749">
    <property type="entry name" value="ThiS/MoaD-like"/>
</dbReference>
<proteinExistence type="predicted"/>
<dbReference type="KEGG" id="slut:H9L13_03495"/>
<name>A0A7G9SJG5_9SPHN</name>
<keyword evidence="2" id="KW-1185">Reference proteome</keyword>
<accession>A0A7G9SJG5</accession>
<dbReference type="CDD" id="cd00565">
    <property type="entry name" value="Ubl_ThiS"/>
    <property type="match status" value="1"/>
</dbReference>
<evidence type="ECO:0000313" key="1">
    <source>
        <dbReference type="EMBL" id="QNN67990.1"/>
    </source>
</evidence>
<dbReference type="Proteomes" id="UP000515971">
    <property type="component" value="Chromosome"/>
</dbReference>
<gene>
    <name evidence="1" type="primary">thiS</name>
    <name evidence="1" type="ORF">H9L13_03495</name>
</gene>
<dbReference type="Gene3D" id="3.10.20.30">
    <property type="match status" value="1"/>
</dbReference>
<dbReference type="InterPro" id="IPR012675">
    <property type="entry name" value="Beta-grasp_dom_sf"/>
</dbReference>
<dbReference type="InterPro" id="IPR010035">
    <property type="entry name" value="Thi_S"/>
</dbReference>
<sequence>MSRAIPCRASPPRPEDLRSIAPARHPSYLHLLMSVDGSLSIRINGENRHVPGGITIAQMLNELGLDPQRVAVERNLEIVPRSTLGEACVEDGDDFEVVHFVGGG</sequence>
<dbReference type="SUPFAM" id="SSF54285">
    <property type="entry name" value="MoaD/ThiS"/>
    <property type="match status" value="1"/>
</dbReference>
<dbReference type="InterPro" id="IPR016155">
    <property type="entry name" value="Mopterin_synth/thiamin_S_b"/>
</dbReference>
<dbReference type="PANTHER" id="PTHR34472">
    <property type="entry name" value="SULFUR CARRIER PROTEIN THIS"/>
    <property type="match status" value="1"/>
</dbReference>
<dbReference type="Pfam" id="PF02597">
    <property type="entry name" value="ThiS"/>
    <property type="match status" value="1"/>
</dbReference>
<dbReference type="NCBIfam" id="TIGR01683">
    <property type="entry name" value="thiS"/>
    <property type="match status" value="1"/>
</dbReference>
<reference evidence="1 2" key="1">
    <citation type="submission" date="2020-08" db="EMBL/GenBank/DDBJ databases">
        <title>Genome sequence of Sphingomonas lutea KCTC 23642T.</title>
        <authorList>
            <person name="Hyun D.-W."/>
            <person name="Bae J.-W."/>
        </authorList>
    </citation>
    <scope>NUCLEOTIDE SEQUENCE [LARGE SCALE GENOMIC DNA]</scope>
    <source>
        <strain evidence="1 2">KCTC 23642</strain>
    </source>
</reference>